<name>A0A9P7AFK3_9AGAM</name>
<proteinExistence type="predicted"/>
<evidence type="ECO:0000259" key="4">
    <source>
        <dbReference type="PROSITE" id="PS51158"/>
    </source>
</evidence>
<dbReference type="Pfam" id="PF02816">
    <property type="entry name" value="Alpha_kinase"/>
    <property type="match status" value="1"/>
</dbReference>
<organism evidence="5 6">
    <name type="scientific">Suillus plorans</name>
    <dbReference type="NCBI Taxonomy" id="116603"/>
    <lineage>
        <taxon>Eukaryota</taxon>
        <taxon>Fungi</taxon>
        <taxon>Dikarya</taxon>
        <taxon>Basidiomycota</taxon>
        <taxon>Agaricomycotina</taxon>
        <taxon>Agaricomycetes</taxon>
        <taxon>Agaricomycetidae</taxon>
        <taxon>Boletales</taxon>
        <taxon>Suillineae</taxon>
        <taxon>Suillaceae</taxon>
        <taxon>Suillus</taxon>
    </lineage>
</organism>
<evidence type="ECO:0000313" key="5">
    <source>
        <dbReference type="EMBL" id="KAG1787292.1"/>
    </source>
</evidence>
<dbReference type="GeneID" id="64592422"/>
<feature type="domain" description="Alpha-type protein kinase" evidence="4">
    <location>
        <begin position="1"/>
        <end position="203"/>
    </location>
</feature>
<dbReference type="OrthoDB" id="301415at2759"/>
<sequence>PYQGYLGQGLTKFVFRGRYNNTDYAVLQCKCIRSRDVDNEKDLLGELEILHLSQYFLDSFYRRGEEEDVHNLPKMKWNITGAFIGKLTQKLADAPNNGEEDLHSLVFSCFMVLQLLPTGALCNEIKFSGNAEVGVNNDSLRSAIDAYAHHVAVDSMYEMIISDIQGDANGDSGYWDHGKPAISEFLESHKCNKFCNTLGLDTKVPPLSLFNTICKGPLCIGFD</sequence>
<dbReference type="GO" id="GO:0005524">
    <property type="term" value="F:ATP binding"/>
    <property type="evidence" value="ECO:0007669"/>
    <property type="project" value="InterPro"/>
</dbReference>
<dbReference type="RefSeq" id="XP_041154650.1">
    <property type="nucleotide sequence ID" value="XM_041298658.1"/>
</dbReference>
<evidence type="ECO:0000256" key="3">
    <source>
        <dbReference type="ARBA" id="ARBA00022777"/>
    </source>
</evidence>
<dbReference type="AlphaFoldDB" id="A0A9P7AFK3"/>
<evidence type="ECO:0000313" key="6">
    <source>
        <dbReference type="Proteomes" id="UP000719766"/>
    </source>
</evidence>
<protein>
    <recommendedName>
        <fullName evidence="4">Alpha-type protein kinase domain-containing protein</fullName>
    </recommendedName>
</protein>
<dbReference type="Proteomes" id="UP000719766">
    <property type="component" value="Unassembled WGS sequence"/>
</dbReference>
<reference evidence="5" key="1">
    <citation type="journal article" date="2020" name="New Phytol.">
        <title>Comparative genomics reveals dynamic genome evolution in host specialist ectomycorrhizal fungi.</title>
        <authorList>
            <person name="Lofgren L.A."/>
            <person name="Nguyen N.H."/>
            <person name="Vilgalys R."/>
            <person name="Ruytinx J."/>
            <person name="Liao H.L."/>
            <person name="Branco S."/>
            <person name="Kuo A."/>
            <person name="LaButti K."/>
            <person name="Lipzen A."/>
            <person name="Andreopoulos W."/>
            <person name="Pangilinan J."/>
            <person name="Riley R."/>
            <person name="Hundley H."/>
            <person name="Na H."/>
            <person name="Barry K."/>
            <person name="Grigoriev I.V."/>
            <person name="Stajich J.E."/>
            <person name="Kennedy P.G."/>
        </authorList>
    </citation>
    <scope>NUCLEOTIDE SEQUENCE</scope>
    <source>
        <strain evidence="5">S12</strain>
    </source>
</reference>
<evidence type="ECO:0000256" key="2">
    <source>
        <dbReference type="ARBA" id="ARBA00022679"/>
    </source>
</evidence>
<keyword evidence="1" id="KW-0723">Serine/threonine-protein kinase</keyword>
<comment type="caution">
    <text evidence="5">The sequence shown here is derived from an EMBL/GenBank/DDBJ whole genome shotgun (WGS) entry which is preliminary data.</text>
</comment>
<dbReference type="EMBL" id="JABBWE010000081">
    <property type="protein sequence ID" value="KAG1787292.1"/>
    <property type="molecule type" value="Genomic_DNA"/>
</dbReference>
<gene>
    <name evidence="5" type="ORF">HD556DRAFT_1247039</name>
</gene>
<dbReference type="Gene3D" id="3.20.200.10">
    <property type="entry name" value="MHCK/EF2 kinase"/>
    <property type="match status" value="1"/>
</dbReference>
<dbReference type="CDD" id="cd04515">
    <property type="entry name" value="Alpha_kinase"/>
    <property type="match status" value="1"/>
</dbReference>
<dbReference type="SUPFAM" id="SSF56112">
    <property type="entry name" value="Protein kinase-like (PK-like)"/>
    <property type="match status" value="1"/>
</dbReference>
<dbReference type="InterPro" id="IPR004166">
    <property type="entry name" value="a-kinase_dom"/>
</dbReference>
<accession>A0A9P7AFK3</accession>
<keyword evidence="3" id="KW-0418">Kinase</keyword>
<keyword evidence="6" id="KW-1185">Reference proteome</keyword>
<dbReference type="InterPro" id="IPR011009">
    <property type="entry name" value="Kinase-like_dom_sf"/>
</dbReference>
<feature type="non-terminal residue" evidence="5">
    <location>
        <position position="223"/>
    </location>
</feature>
<keyword evidence="2" id="KW-0808">Transferase</keyword>
<evidence type="ECO:0000256" key="1">
    <source>
        <dbReference type="ARBA" id="ARBA00022527"/>
    </source>
</evidence>
<dbReference type="PROSITE" id="PS51158">
    <property type="entry name" value="ALPHA_KINASE"/>
    <property type="match status" value="1"/>
</dbReference>
<dbReference type="GO" id="GO:0004674">
    <property type="term" value="F:protein serine/threonine kinase activity"/>
    <property type="evidence" value="ECO:0007669"/>
    <property type="project" value="UniProtKB-KW"/>
</dbReference>